<keyword evidence="2" id="KW-0805">Transcription regulation</keyword>
<dbReference type="PANTHER" id="PTHR30204:SF69">
    <property type="entry name" value="MERR-FAMILY TRANSCRIPTIONAL REGULATOR"/>
    <property type="match status" value="1"/>
</dbReference>
<name>A0A173YCT3_9FIRM</name>
<dbReference type="SMART" id="SM00422">
    <property type="entry name" value="HTH_MERR"/>
    <property type="match status" value="1"/>
</dbReference>
<dbReference type="Pfam" id="PF13411">
    <property type="entry name" value="MerR_1"/>
    <property type="match status" value="1"/>
</dbReference>
<accession>A0A173YCT3</accession>
<dbReference type="CDD" id="cd00592">
    <property type="entry name" value="HTH_MerR-like"/>
    <property type="match status" value="1"/>
</dbReference>
<dbReference type="InterPro" id="IPR047057">
    <property type="entry name" value="MerR_fam"/>
</dbReference>
<dbReference type="InterPro" id="IPR000551">
    <property type="entry name" value="MerR-type_HTH_dom"/>
</dbReference>
<gene>
    <name evidence="6" type="primary">zntR</name>
    <name evidence="6" type="ORF">ERS852406_00433</name>
</gene>
<organism evidence="6 7">
    <name type="scientific">Fusicatenibacter saccharivorans</name>
    <dbReference type="NCBI Taxonomy" id="1150298"/>
    <lineage>
        <taxon>Bacteria</taxon>
        <taxon>Bacillati</taxon>
        <taxon>Bacillota</taxon>
        <taxon>Clostridia</taxon>
        <taxon>Lachnospirales</taxon>
        <taxon>Lachnospiraceae</taxon>
        <taxon>Fusicatenibacter</taxon>
    </lineage>
</organism>
<dbReference type="SUPFAM" id="SSF46955">
    <property type="entry name" value="Putative DNA-binding domain"/>
    <property type="match status" value="1"/>
</dbReference>
<evidence type="ECO:0000256" key="1">
    <source>
        <dbReference type="ARBA" id="ARBA00022491"/>
    </source>
</evidence>
<dbReference type="AlphaFoldDB" id="A0A173YCT3"/>
<evidence type="ECO:0000259" key="5">
    <source>
        <dbReference type="PROSITE" id="PS50937"/>
    </source>
</evidence>
<dbReference type="PANTHER" id="PTHR30204">
    <property type="entry name" value="REDOX-CYCLING DRUG-SENSING TRANSCRIPTIONAL ACTIVATOR SOXR"/>
    <property type="match status" value="1"/>
</dbReference>
<keyword evidence="3" id="KW-0238">DNA-binding</keyword>
<dbReference type="Gene3D" id="1.10.1660.10">
    <property type="match status" value="1"/>
</dbReference>
<dbReference type="Proteomes" id="UP000095706">
    <property type="component" value="Unassembled WGS sequence"/>
</dbReference>
<dbReference type="InterPro" id="IPR009061">
    <property type="entry name" value="DNA-bd_dom_put_sf"/>
</dbReference>
<dbReference type="GO" id="GO:0003677">
    <property type="term" value="F:DNA binding"/>
    <property type="evidence" value="ECO:0007669"/>
    <property type="project" value="UniProtKB-KW"/>
</dbReference>
<reference evidence="6 7" key="1">
    <citation type="submission" date="2015-09" db="EMBL/GenBank/DDBJ databases">
        <authorList>
            <consortium name="Pathogen Informatics"/>
        </authorList>
    </citation>
    <scope>NUCLEOTIDE SEQUENCE [LARGE SCALE GENOMIC DNA]</scope>
    <source>
        <strain evidence="6 7">2789STDY5608849</strain>
    </source>
</reference>
<dbReference type="PROSITE" id="PS50937">
    <property type="entry name" value="HTH_MERR_2"/>
    <property type="match status" value="1"/>
</dbReference>
<evidence type="ECO:0000313" key="6">
    <source>
        <dbReference type="EMBL" id="CUN60775.1"/>
    </source>
</evidence>
<feature type="domain" description="HTH merR-type" evidence="5">
    <location>
        <begin position="11"/>
        <end position="80"/>
    </location>
</feature>
<keyword evidence="1" id="KW-0678">Repressor</keyword>
<sequence>MTGQKEKRGATMRIQEVIKKTGLSRRTVYYYIDQKMISPVVDEHNGYHDFSEADIQKLFIIRKLREAGLSLADIRAILHKPRTTPFYLHKQLNALQSQMLTIQQTISEMDRLSGQLPVCQSLDQLAGMLADTDFCPEDPTRNQMESRDARLLAQYLWMAYLDTPVTEYQQFLWQKITQHTIEHAGTDLKMMSRYLQYISPEQIDATNINQYLRNQKIISLTEEDYPGFMEELKVSLLAFAVDPVQQEKWRLLYQPVIHPTALFCVSVSGWMREFHPAYRRYYENTHTCCRMLKDFMDSDEGAALNATLREAFQGNCDVRTGYYGELEVAATFHKSIYALLPPEKIRKFLEENSDEK</sequence>
<evidence type="ECO:0000256" key="4">
    <source>
        <dbReference type="ARBA" id="ARBA00023163"/>
    </source>
</evidence>
<dbReference type="GO" id="GO:0003700">
    <property type="term" value="F:DNA-binding transcription factor activity"/>
    <property type="evidence" value="ECO:0007669"/>
    <property type="project" value="InterPro"/>
</dbReference>
<proteinExistence type="predicted"/>
<dbReference type="EMBL" id="CYYV01000002">
    <property type="protein sequence ID" value="CUN60775.1"/>
    <property type="molecule type" value="Genomic_DNA"/>
</dbReference>
<protein>
    <submittedName>
        <fullName evidence="6">Zn(II)-responsive regulator of zntA</fullName>
    </submittedName>
</protein>
<evidence type="ECO:0000313" key="7">
    <source>
        <dbReference type="Proteomes" id="UP000095706"/>
    </source>
</evidence>
<keyword evidence="4" id="KW-0804">Transcription</keyword>
<evidence type="ECO:0000256" key="2">
    <source>
        <dbReference type="ARBA" id="ARBA00023015"/>
    </source>
</evidence>
<evidence type="ECO:0000256" key="3">
    <source>
        <dbReference type="ARBA" id="ARBA00023125"/>
    </source>
</evidence>